<dbReference type="PANTHER" id="PTHR11048:SF28">
    <property type="entry name" value="4-HYDROXYBENZOATE POLYPRENYLTRANSFERASE, MITOCHONDRIAL"/>
    <property type="match status" value="1"/>
</dbReference>
<dbReference type="NCBIfam" id="TIGR01474">
    <property type="entry name" value="ubiA_proteo"/>
    <property type="match status" value="1"/>
</dbReference>
<keyword evidence="5 12" id="KW-0997">Cell inner membrane</keyword>
<feature type="transmembrane region" description="Helical" evidence="12">
    <location>
        <begin position="239"/>
        <end position="259"/>
    </location>
</feature>
<dbReference type="InterPro" id="IPR006370">
    <property type="entry name" value="HB_polyprenyltransferase-like"/>
</dbReference>
<dbReference type="EC" id="2.5.1.39" evidence="12 13"/>
<protein>
    <recommendedName>
        <fullName evidence="12 13">4-hydroxybenzoate octaprenyltransferase</fullName>
        <ecNumber evidence="12 13">2.5.1.39</ecNumber>
    </recommendedName>
    <alternativeName>
        <fullName evidence="12">4-HB polyprenyltransferase</fullName>
    </alternativeName>
</protein>
<sequence>MELTADTLRDRAWQYAQLTRLNRPIGNFLLLWPMLWALWIAADGLPDLKVLVVFVLGVLVMRAAGCVINDYADRDFDGHVKRTTHRPMANGRVSEREALTLFVVLCLVAFGLVLLMNWLTIALSLVAVALAATYPFMKRYTHFPQVHLGAAFGWAIPMAFAAQTGAVAPVAWLLFIAAVVWATIYDTQYAMVDRDDDLKIGVKSTAVLFGQADRAIIGGLQVVMLGLLVAAGLAVGLGLFWYLGLVAAAGLFAYQQWLIRARQREDCFRAFLNNNWWGGVVFLGLVLDLHLAA</sequence>
<organism evidence="14 15">
    <name type="scientific">Alkalispirillum mobile</name>
    <dbReference type="NCBI Taxonomy" id="85925"/>
    <lineage>
        <taxon>Bacteria</taxon>
        <taxon>Pseudomonadati</taxon>
        <taxon>Pseudomonadota</taxon>
        <taxon>Gammaproteobacteria</taxon>
        <taxon>Chromatiales</taxon>
        <taxon>Ectothiorhodospiraceae</taxon>
        <taxon>Alkalispirillum</taxon>
    </lineage>
</organism>
<evidence type="ECO:0000256" key="13">
    <source>
        <dbReference type="NCBIfam" id="TIGR01474"/>
    </source>
</evidence>
<keyword evidence="15" id="KW-1185">Reference proteome</keyword>
<dbReference type="InterPro" id="IPR030470">
    <property type="entry name" value="UbiA_prenylTrfase_CS"/>
</dbReference>
<dbReference type="FunFam" id="1.10.357.140:FF:000002">
    <property type="entry name" value="4-hydroxybenzoate octaprenyltransferase"/>
    <property type="match status" value="1"/>
</dbReference>
<dbReference type="GO" id="GO:0008412">
    <property type="term" value="F:4-hydroxybenzoate polyprenyltransferase activity"/>
    <property type="evidence" value="ECO:0007669"/>
    <property type="project" value="UniProtKB-UniRule"/>
</dbReference>
<evidence type="ECO:0000256" key="5">
    <source>
        <dbReference type="ARBA" id="ARBA00022519"/>
    </source>
</evidence>
<evidence type="ECO:0000256" key="11">
    <source>
        <dbReference type="ARBA" id="ARBA00023136"/>
    </source>
</evidence>
<dbReference type="AlphaFoldDB" id="A0A498C5M1"/>
<accession>A0A498C5M1</accession>
<feature type="transmembrane region" description="Helical" evidence="12">
    <location>
        <begin position="48"/>
        <end position="72"/>
    </location>
</feature>
<dbReference type="UniPathway" id="UPA00232"/>
<comment type="function">
    <text evidence="12">Catalyzes the prenylation of para-hydroxybenzoate (PHB) with an all-trans polyprenyl group. Mediates the second step in the final reaction sequence of ubiquinone-8 (UQ-8) biosynthesis, which is the condensation of the polyisoprenoid side chain with PHB, generating the first membrane-bound Q intermediate 3-octaprenyl-4-hydroxybenzoate.</text>
</comment>
<dbReference type="GO" id="GO:0005886">
    <property type="term" value="C:plasma membrane"/>
    <property type="evidence" value="ECO:0007669"/>
    <property type="project" value="UniProtKB-SubCell"/>
</dbReference>
<comment type="cofactor">
    <cofactor evidence="1 12">
        <name>Mg(2+)</name>
        <dbReference type="ChEBI" id="CHEBI:18420"/>
    </cofactor>
</comment>
<evidence type="ECO:0000313" key="15">
    <source>
        <dbReference type="Proteomes" id="UP000275461"/>
    </source>
</evidence>
<feature type="transmembrane region" description="Helical" evidence="12">
    <location>
        <begin position="21"/>
        <end position="42"/>
    </location>
</feature>
<comment type="similarity">
    <text evidence="3 12">Belongs to the UbiA prenyltransferase family.</text>
</comment>
<evidence type="ECO:0000256" key="10">
    <source>
        <dbReference type="ARBA" id="ARBA00022989"/>
    </source>
</evidence>
<keyword evidence="4 12" id="KW-1003">Cell membrane</keyword>
<keyword evidence="8 12" id="KW-0812">Transmembrane</keyword>
<feature type="transmembrane region" description="Helical" evidence="12">
    <location>
        <begin position="151"/>
        <end position="184"/>
    </location>
</feature>
<evidence type="ECO:0000256" key="2">
    <source>
        <dbReference type="ARBA" id="ARBA00004141"/>
    </source>
</evidence>
<evidence type="ECO:0000256" key="8">
    <source>
        <dbReference type="ARBA" id="ARBA00022692"/>
    </source>
</evidence>
<dbReference type="InterPro" id="IPR000537">
    <property type="entry name" value="UbiA_prenyltransferase"/>
</dbReference>
<evidence type="ECO:0000256" key="7">
    <source>
        <dbReference type="ARBA" id="ARBA00022688"/>
    </source>
</evidence>
<evidence type="ECO:0000256" key="3">
    <source>
        <dbReference type="ARBA" id="ARBA00005985"/>
    </source>
</evidence>
<comment type="caution">
    <text evidence="14">The sequence shown here is derived from an EMBL/GenBank/DDBJ whole genome shotgun (WGS) entry which is preliminary data.</text>
</comment>
<keyword evidence="9 12" id="KW-0460">Magnesium</keyword>
<dbReference type="EMBL" id="RCDA01000003">
    <property type="protein sequence ID" value="RLK48300.1"/>
    <property type="molecule type" value="Genomic_DNA"/>
</dbReference>
<evidence type="ECO:0000256" key="9">
    <source>
        <dbReference type="ARBA" id="ARBA00022842"/>
    </source>
</evidence>
<comment type="catalytic activity">
    <reaction evidence="12">
        <text>all-trans-octaprenyl diphosphate + 4-hydroxybenzoate = 4-hydroxy-3-(all-trans-octaprenyl)benzoate + diphosphate</text>
        <dbReference type="Rhea" id="RHEA:27782"/>
        <dbReference type="ChEBI" id="CHEBI:1617"/>
        <dbReference type="ChEBI" id="CHEBI:17879"/>
        <dbReference type="ChEBI" id="CHEBI:33019"/>
        <dbReference type="ChEBI" id="CHEBI:57711"/>
        <dbReference type="EC" id="2.5.1.39"/>
    </reaction>
</comment>
<evidence type="ECO:0000256" key="6">
    <source>
        <dbReference type="ARBA" id="ARBA00022679"/>
    </source>
</evidence>
<reference evidence="14 15" key="1">
    <citation type="submission" date="2018-10" db="EMBL/GenBank/DDBJ databases">
        <title>Genomic Encyclopedia of Type Strains, Phase IV (KMG-IV): sequencing the most valuable type-strain genomes for metagenomic binning, comparative biology and taxonomic classification.</title>
        <authorList>
            <person name="Goeker M."/>
        </authorList>
    </citation>
    <scope>NUCLEOTIDE SEQUENCE [LARGE SCALE GENOMIC DNA]</scope>
    <source>
        <strain evidence="14 15">DSM 12769</strain>
    </source>
</reference>
<proteinExistence type="inferred from homology"/>
<keyword evidence="6 12" id="KW-0808">Transferase</keyword>
<dbReference type="PROSITE" id="PS00943">
    <property type="entry name" value="UBIA"/>
    <property type="match status" value="1"/>
</dbReference>
<gene>
    <name evidence="12" type="primary">ubiA</name>
    <name evidence="14" type="ORF">DFR31_2179</name>
</gene>
<evidence type="ECO:0000313" key="14">
    <source>
        <dbReference type="EMBL" id="RLK48300.1"/>
    </source>
</evidence>
<dbReference type="InterPro" id="IPR044878">
    <property type="entry name" value="UbiA_sf"/>
</dbReference>
<dbReference type="OrthoDB" id="9782418at2"/>
<dbReference type="InterPro" id="IPR039653">
    <property type="entry name" value="Prenyltransferase"/>
</dbReference>
<name>A0A498C5M1_9GAMM</name>
<dbReference type="PANTHER" id="PTHR11048">
    <property type="entry name" value="PRENYLTRANSFERASES"/>
    <property type="match status" value="1"/>
</dbReference>
<feature type="transmembrane region" description="Helical" evidence="12">
    <location>
        <begin position="215"/>
        <end position="233"/>
    </location>
</feature>
<dbReference type="Gene3D" id="1.20.120.1780">
    <property type="entry name" value="UbiA prenyltransferase"/>
    <property type="match status" value="1"/>
</dbReference>
<dbReference type="HAMAP" id="MF_01635">
    <property type="entry name" value="UbiA"/>
    <property type="match status" value="1"/>
</dbReference>
<keyword evidence="11 12" id="KW-0472">Membrane</keyword>
<feature type="transmembrane region" description="Helical" evidence="12">
    <location>
        <begin position="271"/>
        <end position="292"/>
    </location>
</feature>
<dbReference type="Gene3D" id="1.10.357.140">
    <property type="entry name" value="UbiA prenyltransferase"/>
    <property type="match status" value="1"/>
</dbReference>
<dbReference type="GO" id="GO:0006744">
    <property type="term" value="P:ubiquinone biosynthetic process"/>
    <property type="evidence" value="ECO:0007669"/>
    <property type="project" value="UniProtKB-UniRule"/>
</dbReference>
<comment type="subcellular location">
    <subcellularLocation>
        <location evidence="12">Cell inner membrane</location>
        <topology evidence="12">Multi-pass membrane protein</topology>
    </subcellularLocation>
    <subcellularLocation>
        <location evidence="2">Membrane</location>
        <topology evidence="2">Multi-pass membrane protein</topology>
    </subcellularLocation>
</comment>
<evidence type="ECO:0000256" key="1">
    <source>
        <dbReference type="ARBA" id="ARBA00001946"/>
    </source>
</evidence>
<keyword evidence="10 12" id="KW-1133">Transmembrane helix</keyword>
<evidence type="ECO:0000256" key="4">
    <source>
        <dbReference type="ARBA" id="ARBA00022475"/>
    </source>
</evidence>
<dbReference type="FunFam" id="1.20.120.1780:FF:000001">
    <property type="entry name" value="4-hydroxybenzoate octaprenyltransferase"/>
    <property type="match status" value="1"/>
</dbReference>
<dbReference type="CDD" id="cd13959">
    <property type="entry name" value="PT_UbiA_COQ2"/>
    <property type="match status" value="1"/>
</dbReference>
<keyword evidence="7 12" id="KW-0831">Ubiquinone biosynthesis</keyword>
<feature type="transmembrane region" description="Helical" evidence="12">
    <location>
        <begin position="98"/>
        <end position="131"/>
    </location>
</feature>
<dbReference type="Pfam" id="PF01040">
    <property type="entry name" value="UbiA"/>
    <property type="match status" value="1"/>
</dbReference>
<dbReference type="Proteomes" id="UP000275461">
    <property type="component" value="Unassembled WGS sequence"/>
</dbReference>
<comment type="pathway">
    <text evidence="12">Cofactor biosynthesis; ubiquinone biosynthesis.</text>
</comment>
<evidence type="ECO:0000256" key="12">
    <source>
        <dbReference type="HAMAP-Rule" id="MF_01635"/>
    </source>
</evidence>
<dbReference type="RefSeq" id="WP_121442701.1">
    <property type="nucleotide sequence ID" value="NZ_RCDA01000003.1"/>
</dbReference>